<dbReference type="Proteomes" id="UP000243426">
    <property type="component" value="Chromosome I"/>
</dbReference>
<evidence type="ECO:0000313" key="2">
    <source>
        <dbReference type="EMBL" id="SDS03672.1"/>
    </source>
</evidence>
<keyword evidence="1" id="KW-0732">Signal</keyword>
<dbReference type="STRING" id="797277.SAMN05216198_1037"/>
<keyword evidence="3" id="KW-1185">Reference proteome</keyword>
<feature type="signal peptide" evidence="1">
    <location>
        <begin position="1"/>
        <end position="22"/>
    </location>
</feature>
<feature type="chain" id="PRO_5009255960" evidence="1">
    <location>
        <begin position="23"/>
        <end position="170"/>
    </location>
</feature>
<evidence type="ECO:0000313" key="3">
    <source>
        <dbReference type="Proteomes" id="UP000243426"/>
    </source>
</evidence>
<gene>
    <name evidence="2" type="ORF">SAMN05216198_1037</name>
</gene>
<dbReference type="OrthoDB" id="6985808at2"/>
<accession>A0A1H1NXI3</accession>
<name>A0A1H1NXI3_9GAMM</name>
<organism evidence="2 3">
    <name type="scientific">Halopseudomonas litoralis</name>
    <dbReference type="NCBI Taxonomy" id="797277"/>
    <lineage>
        <taxon>Bacteria</taxon>
        <taxon>Pseudomonadati</taxon>
        <taxon>Pseudomonadota</taxon>
        <taxon>Gammaproteobacteria</taxon>
        <taxon>Pseudomonadales</taxon>
        <taxon>Pseudomonadaceae</taxon>
        <taxon>Halopseudomonas</taxon>
    </lineage>
</organism>
<evidence type="ECO:0000256" key="1">
    <source>
        <dbReference type="SAM" id="SignalP"/>
    </source>
</evidence>
<dbReference type="RefSeq" id="WP_090272345.1">
    <property type="nucleotide sequence ID" value="NZ_LT629748.1"/>
</dbReference>
<proteinExistence type="predicted"/>
<protein>
    <submittedName>
        <fullName evidence="2">Uncharacterized protein</fullName>
    </submittedName>
</protein>
<dbReference type="EMBL" id="LT629748">
    <property type="protein sequence ID" value="SDS03672.1"/>
    <property type="molecule type" value="Genomic_DNA"/>
</dbReference>
<dbReference type="AlphaFoldDB" id="A0A1H1NXI3"/>
<reference evidence="3" key="1">
    <citation type="submission" date="2016-10" db="EMBL/GenBank/DDBJ databases">
        <authorList>
            <person name="Varghese N."/>
            <person name="Submissions S."/>
        </authorList>
    </citation>
    <scope>NUCLEOTIDE SEQUENCE [LARGE SCALE GENOMIC DNA]</scope>
    <source>
        <strain evidence="3">2SM5</strain>
    </source>
</reference>
<sequence>MSKATPAVITAALGLMVGYDSAVGAAAPSEPVARNERHQDLQRVADNIHSVISDARALEATYTSLVKRATNTDIRAFVSPDDLGTLEELLKNLRGVEVGLKGADVPAELMDLHMQVRRAIAKGRSRVAAFYSLAWQAYTEPKVVAARASGEGLRSLADHTTRRLVELANA</sequence>